<dbReference type="GO" id="GO:0000160">
    <property type="term" value="P:phosphorelay signal transduction system"/>
    <property type="evidence" value="ECO:0007669"/>
    <property type="project" value="InterPro"/>
</dbReference>
<accession>A0AAP7N5R5</accession>
<feature type="domain" description="HTH luxR-type" evidence="8">
    <location>
        <begin position="137"/>
        <end position="202"/>
    </location>
</feature>
<dbReference type="AlphaFoldDB" id="A0AAP7N5R5"/>
<evidence type="ECO:0000259" key="8">
    <source>
        <dbReference type="PROSITE" id="PS50043"/>
    </source>
</evidence>
<dbReference type="SUPFAM" id="SSF52172">
    <property type="entry name" value="CheY-like"/>
    <property type="match status" value="1"/>
</dbReference>
<evidence type="ECO:0000256" key="1">
    <source>
        <dbReference type="ARBA" id="ARBA00004496"/>
    </source>
</evidence>
<dbReference type="InterPro" id="IPR011006">
    <property type="entry name" value="CheY-like_superfamily"/>
</dbReference>
<dbReference type="PROSITE" id="PS00622">
    <property type="entry name" value="HTH_LUXR_1"/>
    <property type="match status" value="1"/>
</dbReference>
<dbReference type="GO" id="GO:0005737">
    <property type="term" value="C:cytoplasm"/>
    <property type="evidence" value="ECO:0007669"/>
    <property type="project" value="UniProtKB-SubCell"/>
</dbReference>
<comment type="subcellular location">
    <subcellularLocation>
        <location evidence="1">Cytoplasm</location>
    </subcellularLocation>
</comment>
<dbReference type="PANTHER" id="PTHR43214:SF43">
    <property type="entry name" value="TWO-COMPONENT RESPONSE REGULATOR"/>
    <property type="match status" value="1"/>
</dbReference>
<dbReference type="InterPro" id="IPR001789">
    <property type="entry name" value="Sig_transdc_resp-reg_receiver"/>
</dbReference>
<evidence type="ECO:0000256" key="6">
    <source>
        <dbReference type="ARBA" id="ARBA00023163"/>
    </source>
</evidence>
<protein>
    <submittedName>
        <fullName evidence="10">LuxR family transcriptional regulator</fullName>
    </submittedName>
</protein>
<dbReference type="InterPro" id="IPR058245">
    <property type="entry name" value="NreC/VraR/RcsB-like_REC"/>
</dbReference>
<evidence type="ECO:0000313" key="10">
    <source>
        <dbReference type="EMBL" id="OIK19529.1"/>
    </source>
</evidence>
<dbReference type="PRINTS" id="PR00038">
    <property type="entry name" value="HTHLUXR"/>
</dbReference>
<dbReference type="SMART" id="SM00448">
    <property type="entry name" value="REC"/>
    <property type="match status" value="1"/>
</dbReference>
<evidence type="ECO:0000259" key="9">
    <source>
        <dbReference type="PROSITE" id="PS50110"/>
    </source>
</evidence>
<dbReference type="PANTHER" id="PTHR43214">
    <property type="entry name" value="TWO-COMPONENT RESPONSE REGULATOR"/>
    <property type="match status" value="1"/>
</dbReference>
<dbReference type="GO" id="GO:0003677">
    <property type="term" value="F:DNA binding"/>
    <property type="evidence" value="ECO:0007669"/>
    <property type="project" value="UniProtKB-KW"/>
</dbReference>
<dbReference type="SMART" id="SM00421">
    <property type="entry name" value="HTH_LUXR"/>
    <property type="match status" value="1"/>
</dbReference>
<proteinExistence type="predicted"/>
<evidence type="ECO:0000256" key="4">
    <source>
        <dbReference type="ARBA" id="ARBA00023015"/>
    </source>
</evidence>
<evidence type="ECO:0000313" key="11">
    <source>
        <dbReference type="Proteomes" id="UP000180036"/>
    </source>
</evidence>
<dbReference type="Pfam" id="PF00196">
    <property type="entry name" value="GerE"/>
    <property type="match status" value="1"/>
</dbReference>
<keyword evidence="6" id="KW-0804">Transcription</keyword>
<dbReference type="Pfam" id="PF00072">
    <property type="entry name" value="Response_reg"/>
    <property type="match status" value="1"/>
</dbReference>
<dbReference type="InterPro" id="IPR016032">
    <property type="entry name" value="Sig_transdc_resp-reg_C-effctor"/>
</dbReference>
<dbReference type="CDD" id="cd17535">
    <property type="entry name" value="REC_NarL-like"/>
    <property type="match status" value="1"/>
</dbReference>
<dbReference type="CDD" id="cd06170">
    <property type="entry name" value="LuxR_C_like"/>
    <property type="match status" value="1"/>
</dbReference>
<organism evidence="10 11">
    <name type="scientific">Bacillus amyloliquefaciens</name>
    <name type="common">Bacillus velezensis</name>
    <dbReference type="NCBI Taxonomy" id="1390"/>
    <lineage>
        <taxon>Bacteria</taxon>
        <taxon>Bacillati</taxon>
        <taxon>Bacillota</taxon>
        <taxon>Bacilli</taxon>
        <taxon>Bacillales</taxon>
        <taxon>Bacillaceae</taxon>
        <taxon>Bacillus</taxon>
        <taxon>Bacillus amyloliquefaciens group</taxon>
    </lineage>
</organism>
<keyword evidence="4" id="KW-0805">Transcription regulation</keyword>
<evidence type="ECO:0000256" key="3">
    <source>
        <dbReference type="ARBA" id="ARBA00022553"/>
    </source>
</evidence>
<feature type="modified residue" description="4-aspartylphosphate" evidence="7">
    <location>
        <position position="61"/>
    </location>
</feature>
<evidence type="ECO:0000256" key="7">
    <source>
        <dbReference type="PROSITE-ProRule" id="PRU00169"/>
    </source>
</evidence>
<evidence type="ECO:0000256" key="5">
    <source>
        <dbReference type="ARBA" id="ARBA00023125"/>
    </source>
</evidence>
<dbReference type="PROSITE" id="PS50110">
    <property type="entry name" value="RESPONSE_REGULATORY"/>
    <property type="match status" value="1"/>
</dbReference>
<feature type="domain" description="Response regulatory" evidence="9">
    <location>
        <begin position="10"/>
        <end position="126"/>
    </location>
</feature>
<reference evidence="10 11" key="1">
    <citation type="submission" date="2016-10" db="EMBL/GenBank/DDBJ databases">
        <authorList>
            <person name="Marach S."/>
            <person name="Prathuangwong S."/>
            <person name="Takikawa Y."/>
            <person name="Dohra H."/>
        </authorList>
    </citation>
    <scope>NUCLEOTIDE SEQUENCE [LARGE SCALE GENOMIC DNA]</scope>
    <source>
        <strain evidence="10 11">K2</strain>
    </source>
</reference>
<dbReference type="InterPro" id="IPR039420">
    <property type="entry name" value="WalR-like"/>
</dbReference>
<dbReference type="GO" id="GO:0006355">
    <property type="term" value="P:regulation of DNA-templated transcription"/>
    <property type="evidence" value="ECO:0007669"/>
    <property type="project" value="InterPro"/>
</dbReference>
<evidence type="ECO:0000256" key="2">
    <source>
        <dbReference type="ARBA" id="ARBA00022490"/>
    </source>
</evidence>
<keyword evidence="5" id="KW-0238">DNA-binding</keyword>
<comment type="caution">
    <text evidence="10">The sequence shown here is derived from an EMBL/GenBank/DDBJ whole genome shotgun (WGS) entry which is preliminary data.</text>
</comment>
<keyword evidence="2" id="KW-0963">Cytoplasm</keyword>
<sequence length="206" mass="23118">MNGVNQLKIKVLLLDDHMMMVQGIKQLLEHDRAIEVVGTLTNPAAVYEEIDRSCPNILIIDIRMKSFNGITLTKNIKKTIPELKIIILSGYEYDEYITAAYKAGATAYVRKENSINELIIAVKQTFAGNYIFPQLTVNLSDKRLTHKELEVLKLIAEDKTNMEISSALKLSKRTVERHISSIIQKTDANSRVGAVVNGIKQGLLHV</sequence>
<dbReference type="InterPro" id="IPR000792">
    <property type="entry name" value="Tscrpt_reg_LuxR_C"/>
</dbReference>
<dbReference type="Proteomes" id="UP000180036">
    <property type="component" value="Unassembled WGS sequence"/>
</dbReference>
<gene>
    <name evidence="10" type="ORF">BKP66_17920</name>
</gene>
<dbReference type="PROSITE" id="PS50043">
    <property type="entry name" value="HTH_LUXR_2"/>
    <property type="match status" value="1"/>
</dbReference>
<keyword evidence="3 7" id="KW-0597">Phosphoprotein</keyword>
<dbReference type="EMBL" id="MOEA01000005">
    <property type="protein sequence ID" value="OIK19529.1"/>
    <property type="molecule type" value="Genomic_DNA"/>
</dbReference>
<name>A0AAP7N5R5_BACAM</name>
<dbReference type="SUPFAM" id="SSF46894">
    <property type="entry name" value="C-terminal effector domain of the bipartite response regulators"/>
    <property type="match status" value="1"/>
</dbReference>
<dbReference type="Gene3D" id="3.40.50.2300">
    <property type="match status" value="1"/>
</dbReference>